<dbReference type="EMBL" id="CH991562">
    <property type="protein sequence ID" value="EDQ86998.1"/>
    <property type="molecule type" value="Genomic_DNA"/>
</dbReference>
<feature type="region of interest" description="Disordered" evidence="1">
    <location>
        <begin position="761"/>
        <end position="780"/>
    </location>
</feature>
<gene>
    <name evidence="3" type="ORF">MONBRDRAFT_27699</name>
</gene>
<evidence type="ECO:0000256" key="1">
    <source>
        <dbReference type="SAM" id="MobiDB-lite"/>
    </source>
</evidence>
<feature type="region of interest" description="Disordered" evidence="1">
    <location>
        <begin position="88"/>
        <end position="214"/>
    </location>
</feature>
<dbReference type="KEGG" id="mbr:MONBRDRAFT_27699"/>
<feature type="compositionally biased region" description="Polar residues" evidence="1">
    <location>
        <begin position="31"/>
        <end position="40"/>
    </location>
</feature>
<feature type="region of interest" description="Disordered" evidence="1">
    <location>
        <begin position="27"/>
        <end position="65"/>
    </location>
</feature>
<organism evidence="3 4">
    <name type="scientific">Monosiga brevicollis</name>
    <name type="common">Choanoflagellate</name>
    <dbReference type="NCBI Taxonomy" id="81824"/>
    <lineage>
        <taxon>Eukaryota</taxon>
        <taxon>Choanoflagellata</taxon>
        <taxon>Craspedida</taxon>
        <taxon>Salpingoecidae</taxon>
        <taxon>Monosiga</taxon>
    </lineage>
</organism>
<accession>A9V620</accession>
<feature type="compositionally biased region" description="Basic and acidic residues" evidence="1">
    <location>
        <begin position="201"/>
        <end position="214"/>
    </location>
</feature>
<dbReference type="eggNOG" id="ENOG502QRE4">
    <property type="taxonomic scope" value="Eukaryota"/>
</dbReference>
<keyword evidence="4" id="KW-1185">Reference proteome</keyword>
<evidence type="ECO:0000313" key="3">
    <source>
        <dbReference type="EMBL" id="EDQ86998.1"/>
    </source>
</evidence>
<dbReference type="InterPro" id="IPR045902">
    <property type="entry name" value="SANBR-like"/>
</dbReference>
<dbReference type="PANTHER" id="PTHR20946:SF0">
    <property type="entry name" value="SANT AND BTB DOMAIN REGULATOR OF CLASS SWITCH RECOMBINATION"/>
    <property type="match status" value="1"/>
</dbReference>
<sequence>MDRDGPYRRRLDDSQFSNEVSKFVQQALARTRQSSSTSAQHGLARNPALSLDPISATPAPSQRIRSAPMNRVQSAHLVSPSSPATFSLNSVLEAGNPPLSRPERPRPGDHGYLYKPDLLAAPATPRQGERRAGSARHSRAASARPDSQASRRIASASINRDGSATTHGRSHHHGSEALAQAPSPFSSSHNRARSAKSTNGHFEDVTSPEERHRAERLSSVITIHVIDSSHRRRRDFFCSYRPLVKKMGFFRNYLHSQDDARSVDISVHCDLTIFEWLLRYVKATWLKQLHETSESKLDAADREFLAVEDDADTALMPQLSVYNSASILISSDYLKMSSLVNETLTYDGCLCTVLVKRHALLTCRLTARLPYSFIYEHINDVIASPTSLSAIDPELIKQLSDMLTHDDLQAIKDPKDKLLSKLCWRKIELMLQPGQPVTQLFRCRACQRLLLPWAARESLCDHSRMRMDAQGRLRCHHERDTEWDLNEYLVELRIQGLSAKDVYWRLRCLSRAYHCRLCHMNFLPAEVDTCLYHSEPARFEPAPALPASAVAISPESLGAHAQGVFPCCGATVLRTFSSNFGLSSRRVMPCPRLPYSSTRLHMVNVFGIEESHMGVGSTAAVALEEFQEEDEDSEETPVAPRVVVRSSNTAAQTADVAHARLGDLAREVGQLISLLGRRMAGLERAVSCFGADESSKLNIQLLRHQDRGDMTALRAQLRAARRPQTLTPAPPRRTGNFIDPNDKSTKVFARMLQRIQRIEREAATPTAAHPQRAFSTAGRQNALKRFKL</sequence>
<dbReference type="RefSeq" id="XP_001748237.1">
    <property type="nucleotide sequence ID" value="XM_001748185.1"/>
</dbReference>
<feature type="domain" description="SANT and BTB" evidence="2">
    <location>
        <begin position="222"/>
        <end position="344"/>
    </location>
</feature>
<dbReference type="InterPro" id="IPR021777">
    <property type="entry name" value="SANBR_BTB"/>
</dbReference>
<evidence type="ECO:0000313" key="4">
    <source>
        <dbReference type="Proteomes" id="UP000001357"/>
    </source>
</evidence>
<dbReference type="Pfam" id="PF11822">
    <property type="entry name" value="BTB_SANBR"/>
    <property type="match status" value="1"/>
</dbReference>
<feature type="compositionally biased region" description="Low complexity" evidence="1">
    <location>
        <begin position="140"/>
        <end position="158"/>
    </location>
</feature>
<feature type="compositionally biased region" description="Polar residues" evidence="1">
    <location>
        <begin position="183"/>
        <end position="200"/>
    </location>
</feature>
<proteinExistence type="predicted"/>
<dbReference type="InParanoid" id="A9V620"/>
<protein>
    <recommendedName>
        <fullName evidence="2">SANT and BTB domain-containing protein</fullName>
    </recommendedName>
</protein>
<dbReference type="AlphaFoldDB" id="A9V620"/>
<dbReference type="Proteomes" id="UP000001357">
    <property type="component" value="Unassembled WGS sequence"/>
</dbReference>
<evidence type="ECO:0000259" key="2">
    <source>
        <dbReference type="Pfam" id="PF11822"/>
    </source>
</evidence>
<dbReference type="PANTHER" id="PTHR20946">
    <property type="entry name" value="SANT AND BTB DOMAIN REGULATOR OF CLASS SWITCH RECOMBINATION"/>
    <property type="match status" value="1"/>
</dbReference>
<reference evidence="3 4" key="1">
    <citation type="journal article" date="2008" name="Nature">
        <title>The genome of the choanoflagellate Monosiga brevicollis and the origin of metazoans.</title>
        <authorList>
            <consortium name="JGI Sequencing"/>
            <person name="King N."/>
            <person name="Westbrook M.J."/>
            <person name="Young S.L."/>
            <person name="Kuo A."/>
            <person name="Abedin M."/>
            <person name="Chapman J."/>
            <person name="Fairclough S."/>
            <person name="Hellsten U."/>
            <person name="Isogai Y."/>
            <person name="Letunic I."/>
            <person name="Marr M."/>
            <person name="Pincus D."/>
            <person name="Putnam N."/>
            <person name="Rokas A."/>
            <person name="Wright K.J."/>
            <person name="Zuzow R."/>
            <person name="Dirks W."/>
            <person name="Good M."/>
            <person name="Goodstein D."/>
            <person name="Lemons D."/>
            <person name="Li W."/>
            <person name="Lyons J.B."/>
            <person name="Morris A."/>
            <person name="Nichols S."/>
            <person name="Richter D.J."/>
            <person name="Salamov A."/>
            <person name="Bork P."/>
            <person name="Lim W.A."/>
            <person name="Manning G."/>
            <person name="Miller W.T."/>
            <person name="McGinnis W."/>
            <person name="Shapiro H."/>
            <person name="Tjian R."/>
            <person name="Grigoriev I.V."/>
            <person name="Rokhsar D."/>
        </authorList>
    </citation>
    <scope>NUCLEOTIDE SEQUENCE [LARGE SCALE GENOMIC DNA]</scope>
    <source>
        <strain evidence="4">MX1 / ATCC 50154</strain>
    </source>
</reference>
<name>A9V620_MONBE</name>
<dbReference type="GeneID" id="5893538"/>